<accession>A0A8J5VPF5</accession>
<evidence type="ECO:0000313" key="2">
    <source>
        <dbReference type="EMBL" id="KAG8079832.1"/>
    </source>
</evidence>
<reference evidence="2" key="2">
    <citation type="submission" date="2021-02" db="EMBL/GenBank/DDBJ databases">
        <authorList>
            <person name="Kimball J.A."/>
            <person name="Haas M.W."/>
            <person name="Macchietto M."/>
            <person name="Kono T."/>
            <person name="Duquette J."/>
            <person name="Shao M."/>
        </authorList>
    </citation>
    <scope>NUCLEOTIDE SEQUENCE</scope>
    <source>
        <tissue evidence="2">Fresh leaf tissue</tissue>
    </source>
</reference>
<proteinExistence type="predicted"/>
<dbReference type="Proteomes" id="UP000729402">
    <property type="component" value="Unassembled WGS sequence"/>
</dbReference>
<dbReference type="AlphaFoldDB" id="A0A8J5VPF5"/>
<evidence type="ECO:0000256" key="1">
    <source>
        <dbReference type="SAM" id="MobiDB-lite"/>
    </source>
</evidence>
<protein>
    <submittedName>
        <fullName evidence="2">Uncharacterized protein</fullName>
    </submittedName>
</protein>
<evidence type="ECO:0000313" key="3">
    <source>
        <dbReference type="Proteomes" id="UP000729402"/>
    </source>
</evidence>
<name>A0A8J5VPF5_ZIZPA</name>
<sequence>MRPPAPPSSRLPRRAGSHPPPSPPMPRRAVGEGGAPVVVIEVRHCGGARRGSVRGDERRLRPAQPGYRRRCRACLQELQLHPRLPPWVHS</sequence>
<dbReference type="EMBL" id="JAAALK010000282">
    <property type="protein sequence ID" value="KAG8079832.1"/>
    <property type="molecule type" value="Genomic_DNA"/>
</dbReference>
<organism evidence="2 3">
    <name type="scientific">Zizania palustris</name>
    <name type="common">Northern wild rice</name>
    <dbReference type="NCBI Taxonomy" id="103762"/>
    <lineage>
        <taxon>Eukaryota</taxon>
        <taxon>Viridiplantae</taxon>
        <taxon>Streptophyta</taxon>
        <taxon>Embryophyta</taxon>
        <taxon>Tracheophyta</taxon>
        <taxon>Spermatophyta</taxon>
        <taxon>Magnoliopsida</taxon>
        <taxon>Liliopsida</taxon>
        <taxon>Poales</taxon>
        <taxon>Poaceae</taxon>
        <taxon>BOP clade</taxon>
        <taxon>Oryzoideae</taxon>
        <taxon>Oryzeae</taxon>
        <taxon>Zizaniinae</taxon>
        <taxon>Zizania</taxon>
    </lineage>
</organism>
<comment type="caution">
    <text evidence="2">The sequence shown here is derived from an EMBL/GenBank/DDBJ whole genome shotgun (WGS) entry which is preliminary data.</text>
</comment>
<feature type="region of interest" description="Disordered" evidence="1">
    <location>
        <begin position="1"/>
        <end position="33"/>
    </location>
</feature>
<reference evidence="2" key="1">
    <citation type="journal article" date="2021" name="bioRxiv">
        <title>Whole Genome Assembly and Annotation of Northern Wild Rice, Zizania palustris L., Supports a Whole Genome Duplication in the Zizania Genus.</title>
        <authorList>
            <person name="Haas M."/>
            <person name="Kono T."/>
            <person name="Macchietto M."/>
            <person name="Millas R."/>
            <person name="McGilp L."/>
            <person name="Shao M."/>
            <person name="Duquette J."/>
            <person name="Hirsch C.N."/>
            <person name="Kimball J."/>
        </authorList>
    </citation>
    <scope>NUCLEOTIDE SEQUENCE</scope>
    <source>
        <tissue evidence="2">Fresh leaf tissue</tissue>
    </source>
</reference>
<keyword evidence="3" id="KW-1185">Reference proteome</keyword>
<gene>
    <name evidence="2" type="ORF">GUJ93_ZPchr0007g3778</name>
</gene>